<dbReference type="STRING" id="525898.Sdel_0856"/>
<evidence type="ECO:0000313" key="2">
    <source>
        <dbReference type="EMBL" id="ACZ11887.1"/>
    </source>
</evidence>
<evidence type="ECO:0000256" key="1">
    <source>
        <dbReference type="SAM" id="Phobius"/>
    </source>
</evidence>
<keyword evidence="1" id="KW-1133">Transmembrane helix</keyword>
<dbReference type="HOGENOM" id="CLU_1229350_0_0_7"/>
<dbReference type="EMBL" id="CP001816">
    <property type="protein sequence ID" value="ACZ11887.1"/>
    <property type="molecule type" value="Genomic_DNA"/>
</dbReference>
<dbReference type="RefSeq" id="WP_012856651.1">
    <property type="nucleotide sequence ID" value="NC_013512.1"/>
</dbReference>
<dbReference type="OrthoDB" id="5339689at2"/>
<dbReference type="KEGG" id="sdl:Sdel_0856"/>
<evidence type="ECO:0008006" key="4">
    <source>
        <dbReference type="Google" id="ProtNLM"/>
    </source>
</evidence>
<reference evidence="2 3" key="2">
    <citation type="journal article" date="2010" name="Stand. Genomic Sci.">
        <title>Complete genome sequence of Sulfurospirillum deleyianum type strain (5175).</title>
        <authorList>
            <person name="Sikorski J."/>
            <person name="Lapidus A."/>
            <person name="Copeland A."/>
            <person name="Glavina Del Rio T."/>
            <person name="Nolan M."/>
            <person name="Lucas S."/>
            <person name="Chen F."/>
            <person name="Tice H."/>
            <person name="Cheng J.F."/>
            <person name="Saunders E."/>
            <person name="Bruce D."/>
            <person name="Goodwin L."/>
            <person name="Pitluck S."/>
            <person name="Ovchinnikova G."/>
            <person name="Pati A."/>
            <person name="Ivanova N."/>
            <person name="Mavromatis K."/>
            <person name="Chen A."/>
            <person name="Palaniappan K."/>
            <person name="Chain P."/>
            <person name="Land M."/>
            <person name="Hauser L."/>
            <person name="Chang Y.J."/>
            <person name="Jeffries C.D."/>
            <person name="Brettin T."/>
            <person name="Detter J.C."/>
            <person name="Han C."/>
            <person name="Rohde M."/>
            <person name="Lang E."/>
            <person name="Spring S."/>
            <person name="Goker M."/>
            <person name="Bristow J."/>
            <person name="Eisen J.A."/>
            <person name="Markowitz V."/>
            <person name="Hugenholtz P."/>
            <person name="Kyrpides N.C."/>
            <person name="Klenk H.P."/>
        </authorList>
    </citation>
    <scope>NUCLEOTIDE SEQUENCE [LARGE SCALE GENOMIC DNA]</scope>
    <source>
        <strain evidence="3">ATCC 51133 / DSM 6946 / 5175</strain>
    </source>
</reference>
<reference evidence="3" key="1">
    <citation type="submission" date="2009-11" db="EMBL/GenBank/DDBJ databases">
        <title>The complete genome of Sulfurospirillum deleyianum DSM 6946.</title>
        <authorList>
            <consortium name="US DOE Joint Genome Institute (JGI-PGF)"/>
            <person name="Lucas S."/>
            <person name="Copeland A."/>
            <person name="Lapidus A."/>
            <person name="Glavina del Rio T."/>
            <person name="Dalin E."/>
            <person name="Tice H."/>
            <person name="Bruce D."/>
            <person name="Goodwin L."/>
            <person name="Pitluck S."/>
            <person name="Kyrpides N."/>
            <person name="Mavromatis K."/>
            <person name="Ivanova N."/>
            <person name="Ovchinnikova G."/>
            <person name="Munk A.C."/>
            <person name="Lu M."/>
            <person name="Brettin T."/>
            <person name="Detter J.C."/>
            <person name="Han C."/>
            <person name="Tapia R."/>
            <person name="Larimer F."/>
            <person name="Land M."/>
            <person name="Hauser L."/>
            <person name="Markowitz V."/>
            <person name="Cheng J.F."/>
            <person name="Hugenholtz P."/>
            <person name="Woyke T."/>
            <person name="Wu D."/>
            <person name="Aumann P."/>
            <person name="Schneider S."/>
            <person name="Lang E."/>
            <person name="Spring S."/>
            <person name="Klenk H.P."/>
            <person name="Eisen J.A."/>
        </authorList>
    </citation>
    <scope>NUCLEOTIDE SEQUENCE [LARGE SCALE GENOMIC DNA]</scope>
    <source>
        <strain evidence="3">ATCC 51133 / DSM 6946 / 5175</strain>
    </source>
</reference>
<proteinExistence type="predicted"/>
<dbReference type="AlphaFoldDB" id="D1B1B7"/>
<keyword evidence="3" id="KW-1185">Reference proteome</keyword>
<evidence type="ECO:0000313" key="3">
    <source>
        <dbReference type="Proteomes" id="UP000002222"/>
    </source>
</evidence>
<dbReference type="Proteomes" id="UP000002222">
    <property type="component" value="Chromosome"/>
</dbReference>
<organism evidence="2 3">
    <name type="scientific">Sulfurospirillum deleyianum (strain ATCC 51133 / DSM 6946 / 5175)</name>
    <dbReference type="NCBI Taxonomy" id="525898"/>
    <lineage>
        <taxon>Bacteria</taxon>
        <taxon>Pseudomonadati</taxon>
        <taxon>Campylobacterota</taxon>
        <taxon>Epsilonproteobacteria</taxon>
        <taxon>Campylobacterales</taxon>
        <taxon>Sulfurospirillaceae</taxon>
        <taxon>Sulfurospirillum</taxon>
    </lineage>
</organism>
<dbReference type="eggNOG" id="COG4967">
    <property type="taxonomic scope" value="Bacteria"/>
</dbReference>
<gene>
    <name evidence="2" type="ordered locus">Sdel_0856</name>
</gene>
<sequence length="222" mass="23938">MRLAMSMIELVISIVVMGIVVMSLPLILTQVQNNNAFALQQEAILAAKTKIGNILTHEWDETTYAASAGRSFVLDTAGDGELNRVGTSTQRVGHVDADYRRKLFPNTTNATNIATHGTSDIDMFHNQNVTLSVAPIGEGAGALSYIFNLRLDPSIVYVSDTATYSNDPLNFTFGVNAAGGTTNIKRIAVQVRDTDANALITTLRAFTCNIGESPSLPSRPYQ</sequence>
<keyword evidence="1" id="KW-0812">Transmembrane</keyword>
<keyword evidence="1" id="KW-0472">Membrane</keyword>
<feature type="transmembrane region" description="Helical" evidence="1">
    <location>
        <begin position="7"/>
        <end position="28"/>
    </location>
</feature>
<name>D1B1B7_SULD5</name>
<accession>D1B1B7</accession>
<protein>
    <recommendedName>
        <fullName evidence="4">Type II secretion system protein</fullName>
    </recommendedName>
</protein>